<reference evidence="1" key="1">
    <citation type="journal article" date="2021" name="PeerJ">
        <title>Extensive microbial diversity within the chicken gut microbiome revealed by metagenomics and culture.</title>
        <authorList>
            <person name="Gilroy R."/>
            <person name="Ravi A."/>
            <person name="Getino M."/>
            <person name="Pursley I."/>
            <person name="Horton D.L."/>
            <person name="Alikhan N.F."/>
            <person name="Baker D."/>
            <person name="Gharbi K."/>
            <person name="Hall N."/>
            <person name="Watson M."/>
            <person name="Adriaenssens E.M."/>
            <person name="Foster-Nyarko E."/>
            <person name="Jarju S."/>
            <person name="Secka A."/>
            <person name="Antonio M."/>
            <person name="Oren A."/>
            <person name="Chaudhuri R.R."/>
            <person name="La Ragione R."/>
            <person name="Hildebrand F."/>
            <person name="Pallen M.J."/>
        </authorList>
    </citation>
    <scope>NUCLEOTIDE SEQUENCE</scope>
    <source>
        <strain evidence="1">CHK179-5677</strain>
    </source>
</reference>
<sequence length="230" mass="26879">MKEIRIYPKPELLNTWAIDRTRFSPDATKPPLCLRCGQPLAPVLAQNALSRHADVYICDTCGTDEALCDAIGFPKRFILWDAVENQRLKAPADDDAWLLKPLCSFNQIYLDATEDQMGRKSPGTELAYSRSDYDGWKWWTTWFTVHEELKTPDRVAEIDQFMEALFALSEMASLDTLRQMCQVYAEPTSDPTECNLYCDTERFHVWLRLITRKRDYNLYAHFYVRESEER</sequence>
<evidence type="ECO:0000313" key="2">
    <source>
        <dbReference type="Proteomes" id="UP000760668"/>
    </source>
</evidence>
<proteinExistence type="predicted"/>
<protein>
    <submittedName>
        <fullName evidence="1">Uncharacterized protein</fullName>
    </submittedName>
</protein>
<reference evidence="1" key="2">
    <citation type="submission" date="2021-09" db="EMBL/GenBank/DDBJ databases">
        <authorList>
            <person name="Gilroy R."/>
        </authorList>
    </citation>
    <scope>NUCLEOTIDE SEQUENCE</scope>
    <source>
        <strain evidence="1">CHK179-5677</strain>
    </source>
</reference>
<dbReference type="RefSeq" id="WP_304247221.1">
    <property type="nucleotide sequence ID" value="NZ_DYUC01000011.1"/>
</dbReference>
<accession>A0A921MJC1</accession>
<comment type="caution">
    <text evidence="1">The sequence shown here is derived from an EMBL/GenBank/DDBJ whole genome shotgun (WGS) entry which is preliminary data.</text>
</comment>
<organism evidence="1 2">
    <name type="scientific">Pseudoflavonifractor capillosus</name>
    <dbReference type="NCBI Taxonomy" id="106588"/>
    <lineage>
        <taxon>Bacteria</taxon>
        <taxon>Bacillati</taxon>
        <taxon>Bacillota</taxon>
        <taxon>Clostridia</taxon>
        <taxon>Eubacteriales</taxon>
        <taxon>Oscillospiraceae</taxon>
        <taxon>Pseudoflavonifractor</taxon>
    </lineage>
</organism>
<dbReference type="EMBL" id="DYUC01000011">
    <property type="protein sequence ID" value="HJG85623.1"/>
    <property type="molecule type" value="Genomic_DNA"/>
</dbReference>
<evidence type="ECO:0000313" key="1">
    <source>
        <dbReference type="EMBL" id="HJG85623.1"/>
    </source>
</evidence>
<gene>
    <name evidence="1" type="ORF">K8V01_01130</name>
</gene>
<dbReference type="AlphaFoldDB" id="A0A921MJC1"/>
<name>A0A921MJC1_9FIRM</name>
<dbReference type="Proteomes" id="UP000760668">
    <property type="component" value="Unassembled WGS sequence"/>
</dbReference>